<dbReference type="GO" id="GO:0005829">
    <property type="term" value="C:cytosol"/>
    <property type="evidence" value="ECO:0007669"/>
    <property type="project" value="TreeGrafter"/>
</dbReference>
<comment type="caution">
    <text evidence="7">The sequence shown here is derived from an EMBL/GenBank/DDBJ whole genome shotgun (WGS) entry which is preliminary data.</text>
</comment>
<dbReference type="InterPro" id="IPR051198">
    <property type="entry name" value="BchE-like"/>
</dbReference>
<evidence type="ECO:0000256" key="1">
    <source>
        <dbReference type="ARBA" id="ARBA00001966"/>
    </source>
</evidence>
<dbReference type="GO" id="GO:0003824">
    <property type="term" value="F:catalytic activity"/>
    <property type="evidence" value="ECO:0007669"/>
    <property type="project" value="InterPro"/>
</dbReference>
<dbReference type="Pfam" id="PF04055">
    <property type="entry name" value="Radical_SAM"/>
    <property type="match status" value="1"/>
</dbReference>
<evidence type="ECO:0000256" key="2">
    <source>
        <dbReference type="ARBA" id="ARBA00022691"/>
    </source>
</evidence>
<accession>A0A0F9DK03</accession>
<keyword evidence="5" id="KW-0411">Iron-sulfur</keyword>
<evidence type="ECO:0000259" key="6">
    <source>
        <dbReference type="PROSITE" id="PS51918"/>
    </source>
</evidence>
<feature type="domain" description="Radical SAM core" evidence="6">
    <location>
        <begin position="1"/>
        <end position="191"/>
    </location>
</feature>
<dbReference type="AlphaFoldDB" id="A0A0F9DK03"/>
<dbReference type="PROSITE" id="PS51918">
    <property type="entry name" value="RADICAL_SAM"/>
    <property type="match status" value="1"/>
</dbReference>
<proteinExistence type="predicted"/>
<evidence type="ECO:0000256" key="4">
    <source>
        <dbReference type="ARBA" id="ARBA00023004"/>
    </source>
</evidence>
<dbReference type="EMBL" id="LAZR01039031">
    <property type="protein sequence ID" value="KKL18021.1"/>
    <property type="molecule type" value="Genomic_DNA"/>
</dbReference>
<dbReference type="GO" id="GO:0046872">
    <property type="term" value="F:metal ion binding"/>
    <property type="evidence" value="ECO:0007669"/>
    <property type="project" value="UniProtKB-KW"/>
</dbReference>
<dbReference type="InterPro" id="IPR023404">
    <property type="entry name" value="rSAM_horseshoe"/>
</dbReference>
<comment type="cofactor">
    <cofactor evidence="1">
        <name>[4Fe-4S] cluster</name>
        <dbReference type="ChEBI" id="CHEBI:49883"/>
    </cofactor>
</comment>
<evidence type="ECO:0000313" key="7">
    <source>
        <dbReference type="EMBL" id="KKL18021.1"/>
    </source>
</evidence>
<evidence type="ECO:0000256" key="3">
    <source>
        <dbReference type="ARBA" id="ARBA00022723"/>
    </source>
</evidence>
<dbReference type="SUPFAM" id="SSF102114">
    <property type="entry name" value="Radical SAM enzymes"/>
    <property type="match status" value="1"/>
</dbReference>
<keyword evidence="4" id="KW-0408">Iron</keyword>
<gene>
    <name evidence="7" type="ORF">LCGC14_2479680</name>
</gene>
<dbReference type="PANTHER" id="PTHR43409:SF16">
    <property type="entry name" value="SLR0320 PROTEIN"/>
    <property type="match status" value="1"/>
</dbReference>
<reference evidence="7" key="1">
    <citation type="journal article" date="2015" name="Nature">
        <title>Complex archaea that bridge the gap between prokaryotes and eukaryotes.</title>
        <authorList>
            <person name="Spang A."/>
            <person name="Saw J.H."/>
            <person name="Jorgensen S.L."/>
            <person name="Zaremba-Niedzwiedzka K."/>
            <person name="Martijn J."/>
            <person name="Lind A.E."/>
            <person name="van Eijk R."/>
            <person name="Schleper C."/>
            <person name="Guy L."/>
            <person name="Ettema T.J."/>
        </authorList>
    </citation>
    <scope>NUCLEOTIDE SEQUENCE</scope>
</reference>
<evidence type="ECO:0000256" key="5">
    <source>
        <dbReference type="ARBA" id="ARBA00023014"/>
    </source>
</evidence>
<dbReference type="Gene3D" id="3.80.30.20">
    <property type="entry name" value="tm_1862 like domain"/>
    <property type="match status" value="1"/>
</dbReference>
<name>A0A0F9DK03_9ZZZZ</name>
<keyword evidence="2" id="KW-0949">S-adenosyl-L-methionine</keyword>
<dbReference type="InterPro" id="IPR006638">
    <property type="entry name" value="Elp3/MiaA/NifB-like_rSAM"/>
</dbReference>
<keyword evidence="3" id="KW-0479">Metal-binding</keyword>
<feature type="non-terminal residue" evidence="7">
    <location>
        <position position="1"/>
    </location>
</feature>
<dbReference type="PANTHER" id="PTHR43409">
    <property type="entry name" value="ANAEROBIC MAGNESIUM-PROTOPORPHYRIN IX MONOMETHYL ESTER CYCLASE-RELATED"/>
    <property type="match status" value="1"/>
</dbReference>
<protein>
    <recommendedName>
        <fullName evidence="6">Radical SAM core domain-containing protein</fullName>
    </recommendedName>
</protein>
<sequence>MMWCNKVKYKSAKRVIHEMHYIEKVFNPNCFTIWDETFVITKKRLSEFCSNYDLSTSWRCDTRADTINDERIKMMKDANCIQVSMGIESGSNKVLKYIKKGETIEDYKKAAEVLNKNGIQWKAYCIIGFPIETKKDILETIRFTKSLKPFRITLSFFTPYKGTSLYEECEELGLVGDYDDLAMYSHQSPHNHFCPKIPKSEFFELRDLISAEVDEYNKKSLEVWK</sequence>
<dbReference type="GO" id="GO:0051536">
    <property type="term" value="F:iron-sulfur cluster binding"/>
    <property type="evidence" value="ECO:0007669"/>
    <property type="project" value="UniProtKB-KW"/>
</dbReference>
<dbReference type="InterPro" id="IPR007197">
    <property type="entry name" value="rSAM"/>
</dbReference>
<organism evidence="7">
    <name type="scientific">marine sediment metagenome</name>
    <dbReference type="NCBI Taxonomy" id="412755"/>
    <lineage>
        <taxon>unclassified sequences</taxon>
        <taxon>metagenomes</taxon>
        <taxon>ecological metagenomes</taxon>
    </lineage>
</organism>
<dbReference type="SMART" id="SM00729">
    <property type="entry name" value="Elp3"/>
    <property type="match status" value="1"/>
</dbReference>
<dbReference type="InterPro" id="IPR058240">
    <property type="entry name" value="rSAM_sf"/>
</dbReference>